<sequence length="1055" mass="124243">MSIDESLIQKIQVQVDSVFAEMKSQIKSLRDRPELLDNTLNTLWYEFYDEFICFLEQKKFTRKDTQKPYIQAIEKYFLSLRQTYLSQAKNAYPIKVWPKTTFLEPIPRQLRSTESHLRQGQKHYHIAIALKSYWNCPYKDEVTPAWLWGNFYLSLMYCSGCTDLSQLTAISNTLVNAIVKDELQICTKLYHAGYKTIIQPLALHYRVPQRAYGNQIENRQVYQWRYIWLNPYAQLFIQGIKQHGSQALNQQMPRYVLESISTVLGKLPKEIDLSHQIVGLKKLLHRNDKQLAELRSLTPFDHSNLAIELDSYSGLDMCLSEVMRGRLKTVSLTPIDQARAWLDHNILQTQLTHIERDIPLQTEKAVPDLITAHQQLKEIPFELMLFEKDQTEVDKRQKRQRKSERVKWIRWTSIQKRLEEKKPHVGLYEKNLIEAQLRLLGWIFHLKSQKMKLNSIERYLSSIAKDYLFHVYMFPGDIDNMDQEDCEELYDAILDSIDDRDQAKRETDPKANHGRAQYAFGRLKAFHQFCMKQYRIPKVGTFQYNDYHRVQFCHAKLISPKLFNQLKQVLSLKIEKCQTTKEQAYLFQLQLMYLLAFRLGMRLNEIRGLTLAEVICPELIWRNDTLTKPVQIRFNLRNNVYRKLKSQNAKRQLDLNAVMLDEELALVQQYLKQCITHNLAKTNHADKLIFAQDGEILSEAYISEMTQVIFDEILGEGHGYTFHNFRHSAANHLAIAWLGSKEMIMTYTDYTWSRCKVMRQHLFGETAIQHEAVIQHKWRLLADWMGHANIEQTASHYLHVLDLLVIDRIYHLPCTIHRDTIKLILQNDLTSANTEIVDLNHIIRKGQYFDFYHATYALKKVDSVKPVQPKISKNVSVSTIIHDYIKYRAYEDHDWVLRSKKLATKWVAVKKPQNNEDFSEDELISLYEKALKKGFEAKQCVEISALPKRVQHQVLEALSILIEHGKLRKNFIHFQYRFDKQNRPRVDWSIQHLITGLKYLLPEDTQLKVDNDPPDKSQKSREVKLSFINENNKNTTLCIAFIMLIHAIQQEKLSI</sequence>
<dbReference type="InterPro" id="IPR013762">
    <property type="entry name" value="Integrase-like_cat_sf"/>
</dbReference>
<organism evidence="2 3">
    <name type="scientific">Acinetobacter baumannii</name>
    <dbReference type="NCBI Taxonomy" id="470"/>
    <lineage>
        <taxon>Bacteria</taxon>
        <taxon>Pseudomonadati</taxon>
        <taxon>Pseudomonadota</taxon>
        <taxon>Gammaproteobacteria</taxon>
        <taxon>Moraxellales</taxon>
        <taxon>Moraxellaceae</taxon>
        <taxon>Acinetobacter</taxon>
        <taxon>Acinetobacter calcoaceticus/baumannii complex</taxon>
    </lineage>
</organism>
<dbReference type="SUPFAM" id="SSF56349">
    <property type="entry name" value="DNA breaking-rejoining enzymes"/>
    <property type="match status" value="1"/>
</dbReference>
<comment type="caution">
    <text evidence="2">The sequence shown here is derived from an EMBL/GenBank/DDBJ whole genome shotgun (WGS) entry which is preliminary data.</text>
</comment>
<protein>
    <submittedName>
        <fullName evidence="2">Site-specific integrase</fullName>
    </submittedName>
</protein>
<dbReference type="Proteomes" id="UP000248662">
    <property type="component" value="Unassembled WGS sequence"/>
</dbReference>
<reference evidence="2 3" key="1">
    <citation type="submission" date="2018-06" db="EMBL/GenBank/DDBJ databases">
        <title>Carbapenemase-producing Acinetobacter spp. from environmental sources in an hospital from French Polynesia.</title>
        <authorList>
            <person name="Bonnin R.A."/>
            <person name="Levy M."/>
            <person name="Cuzon G."/>
            <person name="Dortet L."/>
            <person name="Naas T."/>
        </authorList>
    </citation>
    <scope>NUCLEOTIDE SEQUENCE [LARGE SCALE GENOMIC DNA]</scope>
    <source>
        <strain evidence="2 3">R10</strain>
    </source>
</reference>
<dbReference type="RefSeq" id="WP_071225614.1">
    <property type="nucleotide sequence ID" value="NZ_CP151079.1"/>
</dbReference>
<dbReference type="GO" id="GO:0015074">
    <property type="term" value="P:DNA integration"/>
    <property type="evidence" value="ECO:0007669"/>
    <property type="project" value="InterPro"/>
</dbReference>
<dbReference type="GO" id="GO:0006310">
    <property type="term" value="P:DNA recombination"/>
    <property type="evidence" value="ECO:0007669"/>
    <property type="project" value="UniProtKB-KW"/>
</dbReference>
<accession>A0A3F3MQT6</accession>
<name>A0A3F3MQT6_ACIBA</name>
<dbReference type="Gene3D" id="1.10.443.10">
    <property type="entry name" value="Intergrase catalytic core"/>
    <property type="match status" value="1"/>
</dbReference>
<evidence type="ECO:0000313" key="2">
    <source>
        <dbReference type="EMBL" id="PZM13333.1"/>
    </source>
</evidence>
<dbReference type="InterPro" id="IPR011010">
    <property type="entry name" value="DNA_brk_join_enz"/>
</dbReference>
<keyword evidence="1" id="KW-0233">DNA recombination</keyword>
<dbReference type="EMBL" id="QKWF01000182">
    <property type="protein sequence ID" value="PZM13333.1"/>
    <property type="molecule type" value="Genomic_DNA"/>
</dbReference>
<evidence type="ECO:0000256" key="1">
    <source>
        <dbReference type="ARBA" id="ARBA00023172"/>
    </source>
</evidence>
<proteinExistence type="predicted"/>
<evidence type="ECO:0000313" key="3">
    <source>
        <dbReference type="Proteomes" id="UP000248662"/>
    </source>
</evidence>
<dbReference type="GO" id="GO:0003677">
    <property type="term" value="F:DNA binding"/>
    <property type="evidence" value="ECO:0007669"/>
    <property type="project" value="InterPro"/>
</dbReference>
<dbReference type="AlphaFoldDB" id="A0A3F3MQT6"/>
<gene>
    <name evidence="2" type="ORF">DOL94_15315</name>
</gene>